<sequence>MNRAFLFSFLPRFSVSSGLIVAVTPLSLNSLTPAAVSPSSFLSPCRPIIICSPRPLSSPCSLSSSLLNVLVLTSMYTASLSTKTPPTSAIGAKRSFCFSPNRFLPFFPAAFAIAWSIAGVGHGSGRASMEETLRSPTPGTCTLAPIAGKLVPRRYP</sequence>
<keyword evidence="3" id="KW-1185">Reference proteome</keyword>
<feature type="chain" id="PRO_5001752379" description="Secreted protein" evidence="1">
    <location>
        <begin position="19"/>
        <end position="156"/>
    </location>
</feature>
<gene>
    <name evidence="2" type="ORF">TERG_12211</name>
</gene>
<accession>A0A080WNH3</accession>
<dbReference type="GeneID" id="71777466"/>
<name>A0A080WNH3_TRIRC</name>
<evidence type="ECO:0000313" key="2">
    <source>
        <dbReference type="EMBL" id="KFL61780.1"/>
    </source>
</evidence>
<protein>
    <recommendedName>
        <fullName evidence="4">Secreted protein</fullName>
    </recommendedName>
</protein>
<evidence type="ECO:0000313" key="3">
    <source>
        <dbReference type="Proteomes" id="UP000008864"/>
    </source>
</evidence>
<evidence type="ECO:0000256" key="1">
    <source>
        <dbReference type="SAM" id="SignalP"/>
    </source>
</evidence>
<dbReference type="InParanoid" id="A0A080WNH3"/>
<dbReference type="Proteomes" id="UP000008864">
    <property type="component" value="Unassembled WGS sequence"/>
</dbReference>
<dbReference type="HOGENOM" id="CLU_1687992_0_0_1"/>
<dbReference type="VEuPathDB" id="FungiDB:TERG_12211"/>
<keyword evidence="1" id="KW-0732">Signal</keyword>
<evidence type="ECO:0008006" key="4">
    <source>
        <dbReference type="Google" id="ProtNLM"/>
    </source>
</evidence>
<dbReference type="EMBL" id="GG700652">
    <property type="protein sequence ID" value="KFL61780.1"/>
    <property type="molecule type" value="Genomic_DNA"/>
</dbReference>
<reference evidence="3" key="1">
    <citation type="journal article" date="2012" name="MBio">
        <title>Comparative genome analysis of Trichophyton rubrum and related dermatophytes reveals candidate genes involved in infection.</title>
        <authorList>
            <person name="Martinez D.A."/>
            <person name="Oliver B.G."/>
            <person name="Graeser Y."/>
            <person name="Goldberg J.M."/>
            <person name="Li W."/>
            <person name="Martinez-Rossi N.M."/>
            <person name="Monod M."/>
            <person name="Shelest E."/>
            <person name="Barton R.C."/>
            <person name="Birch E."/>
            <person name="Brakhage A.A."/>
            <person name="Chen Z."/>
            <person name="Gurr S.J."/>
            <person name="Heiman D."/>
            <person name="Heitman J."/>
            <person name="Kosti I."/>
            <person name="Rossi A."/>
            <person name="Saif S."/>
            <person name="Samalova M."/>
            <person name="Saunders C.W."/>
            <person name="Shea T."/>
            <person name="Summerbell R.C."/>
            <person name="Xu J."/>
            <person name="Young S."/>
            <person name="Zeng Q."/>
            <person name="Birren B.W."/>
            <person name="Cuomo C.A."/>
            <person name="White T.C."/>
        </authorList>
    </citation>
    <scope>NUCLEOTIDE SEQUENCE [LARGE SCALE GENOMIC DNA]</scope>
    <source>
        <strain evidence="3">ATCC MYA-4607 / CBS 118892</strain>
    </source>
</reference>
<feature type="signal peptide" evidence="1">
    <location>
        <begin position="1"/>
        <end position="18"/>
    </location>
</feature>
<dbReference type="AlphaFoldDB" id="A0A080WNH3"/>
<organism evidence="2 3">
    <name type="scientific">Trichophyton rubrum (strain ATCC MYA-4607 / CBS 118892)</name>
    <name type="common">Athlete's foot fungus</name>
    <dbReference type="NCBI Taxonomy" id="559305"/>
    <lineage>
        <taxon>Eukaryota</taxon>
        <taxon>Fungi</taxon>
        <taxon>Dikarya</taxon>
        <taxon>Ascomycota</taxon>
        <taxon>Pezizomycotina</taxon>
        <taxon>Eurotiomycetes</taxon>
        <taxon>Eurotiomycetidae</taxon>
        <taxon>Onygenales</taxon>
        <taxon>Arthrodermataceae</taxon>
        <taxon>Trichophyton</taxon>
    </lineage>
</organism>
<proteinExistence type="predicted"/>
<dbReference type="RefSeq" id="XP_047606447.1">
    <property type="nucleotide sequence ID" value="XM_047751203.1"/>
</dbReference>